<dbReference type="InterPro" id="IPR003709">
    <property type="entry name" value="VanY-like_core_dom"/>
</dbReference>
<dbReference type="PROSITE" id="PS51257">
    <property type="entry name" value="PROKAR_LIPOPROTEIN"/>
    <property type="match status" value="1"/>
</dbReference>
<name>A8R8F0_9FIRM</name>
<dbReference type="eggNOG" id="COG1876">
    <property type="taxonomic scope" value="Bacteria"/>
</dbReference>
<evidence type="ECO:0000256" key="1">
    <source>
        <dbReference type="SAM" id="Phobius"/>
    </source>
</evidence>
<dbReference type="STRING" id="428127.EUBDOL_00284"/>
<dbReference type="PANTHER" id="PTHR34385:SF1">
    <property type="entry name" value="PEPTIDOGLYCAN L-ALANYL-D-GLUTAMATE ENDOPEPTIDASE CWLK"/>
    <property type="match status" value="1"/>
</dbReference>
<keyword evidence="3" id="KW-0378">Hydrolase</keyword>
<evidence type="ECO:0000313" key="3">
    <source>
        <dbReference type="EMBL" id="EDP12190.1"/>
    </source>
</evidence>
<dbReference type="EMBL" id="ABAW02000011">
    <property type="protein sequence ID" value="EDP12190.1"/>
    <property type="molecule type" value="Genomic_DNA"/>
</dbReference>
<comment type="caution">
    <text evidence="3">The sequence shown here is derived from an EMBL/GenBank/DDBJ whole genome shotgun (WGS) entry which is preliminary data.</text>
</comment>
<dbReference type="GO" id="GO:0004180">
    <property type="term" value="F:carboxypeptidase activity"/>
    <property type="evidence" value="ECO:0007669"/>
    <property type="project" value="UniProtKB-KW"/>
</dbReference>
<dbReference type="GO" id="GO:0006508">
    <property type="term" value="P:proteolysis"/>
    <property type="evidence" value="ECO:0007669"/>
    <property type="project" value="InterPro"/>
</dbReference>
<sequence>MERKVCYNNNRGVAMKIKRSMLIVALIALFIGCYAMMNKHYDELARYPHTLNEQQRELVLHHLNTDEINTLISWKIEPKEFLPYIEVDGFVLENTLWYDEMANTTKEKVSKEFIVAFINKYKEQMNFNELQYLLANYSYNELIRFFDEGDLYQKSARLIPNPSDIYTMIANRRTLYTYEPKDLVSIGSLPHSSIVPKAYDILVKKEVLEPLQQLCKAAEVIDDQPCGGMRVVAGYLSYEDQVMLYEQALEEYDAEELSKYWDAPGHSEYQLGYSLILLPNEIQPKVNHKEQEKTEAKEELGREQEAWLKENAYKYGFIIRYPLGQEDITGKEHQPFALRYVGKELAKTIYEQDIALEKADLG</sequence>
<evidence type="ECO:0000259" key="2">
    <source>
        <dbReference type="Pfam" id="PF02557"/>
    </source>
</evidence>
<dbReference type="Gene3D" id="3.30.1380.10">
    <property type="match status" value="1"/>
</dbReference>
<keyword evidence="3" id="KW-0121">Carboxypeptidase</keyword>
<proteinExistence type="predicted"/>
<dbReference type="InterPro" id="IPR058193">
    <property type="entry name" value="VanY/YodJ_core_dom"/>
</dbReference>
<protein>
    <submittedName>
        <fullName evidence="3">Serine-type D-Ala-D-Ala carboxypeptidase</fullName>
    </submittedName>
</protein>
<dbReference type="PANTHER" id="PTHR34385">
    <property type="entry name" value="D-ALANYL-D-ALANINE CARBOXYPEPTIDASE"/>
    <property type="match status" value="1"/>
</dbReference>
<keyword evidence="1" id="KW-0812">Transmembrane</keyword>
<evidence type="ECO:0000313" key="4">
    <source>
        <dbReference type="Proteomes" id="UP000004090"/>
    </source>
</evidence>
<gene>
    <name evidence="3" type="ORF">EUBDOL_00284</name>
</gene>
<feature type="transmembrane region" description="Helical" evidence="1">
    <location>
        <begin position="20"/>
        <end position="37"/>
    </location>
</feature>
<dbReference type="Proteomes" id="UP000004090">
    <property type="component" value="Unassembled WGS sequence"/>
</dbReference>
<dbReference type="HOGENOM" id="CLU_058389_0_0_9"/>
<dbReference type="SUPFAM" id="SSF55166">
    <property type="entry name" value="Hedgehog/DD-peptidase"/>
    <property type="match status" value="1"/>
</dbReference>
<dbReference type="AlphaFoldDB" id="A8R8F0"/>
<feature type="domain" description="D-alanyl-D-alanine carboxypeptidase-like core" evidence="2">
    <location>
        <begin position="202"/>
        <end position="343"/>
    </location>
</feature>
<keyword evidence="3" id="KW-0645">Protease</keyword>
<dbReference type="Pfam" id="PF02557">
    <property type="entry name" value="VanY"/>
    <property type="match status" value="1"/>
</dbReference>
<organism evidence="3 4">
    <name type="scientific">Amedibacillus dolichus DSM 3991</name>
    <dbReference type="NCBI Taxonomy" id="428127"/>
    <lineage>
        <taxon>Bacteria</taxon>
        <taxon>Bacillati</taxon>
        <taxon>Bacillota</taxon>
        <taxon>Erysipelotrichia</taxon>
        <taxon>Erysipelotrichales</taxon>
        <taxon>Erysipelotrichaceae</taxon>
        <taxon>Amedibacillus</taxon>
    </lineage>
</organism>
<dbReference type="InterPro" id="IPR052179">
    <property type="entry name" value="DD-CPase-like"/>
</dbReference>
<dbReference type="InterPro" id="IPR009045">
    <property type="entry name" value="Zn_M74/Hedgehog-like"/>
</dbReference>
<reference evidence="3 4" key="2">
    <citation type="submission" date="2007-09" db="EMBL/GenBank/DDBJ databases">
        <authorList>
            <person name="Fulton L."/>
            <person name="Clifton S."/>
            <person name="Fulton B."/>
            <person name="Xu J."/>
            <person name="Minx P."/>
            <person name="Pepin K.H."/>
            <person name="Johnson M."/>
            <person name="Thiruvilangam P."/>
            <person name="Bhonagiri V."/>
            <person name="Nash W.E."/>
            <person name="Mardis E.R."/>
            <person name="Wilson R.K."/>
        </authorList>
    </citation>
    <scope>NUCLEOTIDE SEQUENCE [LARGE SCALE GENOMIC DNA]</scope>
    <source>
        <strain evidence="3 4">DSM 3991</strain>
    </source>
</reference>
<reference evidence="3 4" key="1">
    <citation type="submission" date="2007-09" db="EMBL/GenBank/DDBJ databases">
        <title>Draft genome sequence of Eubacterium dolichum (DSM 3991).</title>
        <authorList>
            <person name="Sudarsanam P."/>
            <person name="Ley R."/>
            <person name="Guruge J."/>
            <person name="Turnbaugh P.J."/>
            <person name="Mahowald M."/>
            <person name="Liep D."/>
            <person name="Gordon J."/>
        </authorList>
    </citation>
    <scope>NUCLEOTIDE SEQUENCE [LARGE SCALE GENOMIC DNA]</scope>
    <source>
        <strain evidence="3 4">DSM 3991</strain>
    </source>
</reference>
<keyword evidence="1" id="KW-0472">Membrane</keyword>
<accession>A8R8F0</accession>
<keyword evidence="1" id="KW-1133">Transmembrane helix</keyword>
<dbReference type="CDD" id="cd14852">
    <property type="entry name" value="LD-carboxypeptidase"/>
    <property type="match status" value="1"/>
</dbReference>